<reference evidence="1" key="1">
    <citation type="submission" date="2021-05" db="EMBL/GenBank/DDBJ databases">
        <authorList>
            <person name="Pan Q."/>
            <person name="Jouanno E."/>
            <person name="Zahm M."/>
            <person name="Klopp C."/>
            <person name="Cabau C."/>
            <person name="Louis A."/>
            <person name="Berthelot C."/>
            <person name="Parey E."/>
            <person name="Roest Crollius H."/>
            <person name="Montfort J."/>
            <person name="Robinson-Rechavi M."/>
            <person name="Bouchez O."/>
            <person name="Lampietro C."/>
            <person name="Lopez Roques C."/>
            <person name="Donnadieu C."/>
            <person name="Postlethwait J."/>
            <person name="Bobe J."/>
            <person name="Dillon D."/>
            <person name="Chandos A."/>
            <person name="von Hippel F."/>
            <person name="Guiguen Y."/>
        </authorList>
    </citation>
    <scope>NUCLEOTIDE SEQUENCE</scope>
    <source>
        <strain evidence="1">YG-Jan2019</strain>
    </source>
</reference>
<sequence length="161" mass="19124">MKSTQDFSEYLDLSYLSTNEELAIRQVLQRDENLKQRENGRIRRLHHSTPDRKMLKVMTGEWFQELRNRRYGRQSDVTDVVRSSMKKRKTKALRSDPSCNVGQTDNEGGGYENRSQAKTPEIDPGTDIKSRGERYLYNNKYRKDVYWWWDSDQGRKVPKQA</sequence>
<dbReference type="Proteomes" id="UP001157502">
    <property type="component" value="Chromosome 29"/>
</dbReference>
<accession>A0ACC2FF91</accession>
<protein>
    <submittedName>
        <fullName evidence="1">Uncharacterized protein</fullName>
    </submittedName>
</protein>
<organism evidence="1 2">
    <name type="scientific">Dallia pectoralis</name>
    <name type="common">Alaska blackfish</name>
    <dbReference type="NCBI Taxonomy" id="75939"/>
    <lineage>
        <taxon>Eukaryota</taxon>
        <taxon>Metazoa</taxon>
        <taxon>Chordata</taxon>
        <taxon>Craniata</taxon>
        <taxon>Vertebrata</taxon>
        <taxon>Euteleostomi</taxon>
        <taxon>Actinopterygii</taxon>
        <taxon>Neopterygii</taxon>
        <taxon>Teleostei</taxon>
        <taxon>Protacanthopterygii</taxon>
        <taxon>Esociformes</taxon>
        <taxon>Umbridae</taxon>
        <taxon>Dallia</taxon>
    </lineage>
</organism>
<proteinExistence type="predicted"/>
<dbReference type="EMBL" id="CM055756">
    <property type="protein sequence ID" value="KAJ7989997.1"/>
    <property type="molecule type" value="Genomic_DNA"/>
</dbReference>
<evidence type="ECO:0000313" key="1">
    <source>
        <dbReference type="EMBL" id="KAJ7989997.1"/>
    </source>
</evidence>
<evidence type="ECO:0000313" key="2">
    <source>
        <dbReference type="Proteomes" id="UP001157502"/>
    </source>
</evidence>
<comment type="caution">
    <text evidence="1">The sequence shown here is derived from an EMBL/GenBank/DDBJ whole genome shotgun (WGS) entry which is preliminary data.</text>
</comment>
<keyword evidence="2" id="KW-1185">Reference proteome</keyword>
<name>A0ACC2FF91_DALPE</name>
<gene>
    <name evidence="1" type="ORF">DPEC_G00310280</name>
</gene>